<dbReference type="CDD" id="cd03216">
    <property type="entry name" value="ABC_Carb_Monos_I"/>
    <property type="match status" value="1"/>
</dbReference>
<evidence type="ECO:0000256" key="4">
    <source>
        <dbReference type="ARBA" id="ARBA00022737"/>
    </source>
</evidence>
<evidence type="ECO:0000256" key="2">
    <source>
        <dbReference type="ARBA" id="ARBA00022448"/>
    </source>
</evidence>
<keyword evidence="7" id="KW-1278">Translocase</keyword>
<dbReference type="EC" id="3.6.3.17" evidence="10"/>
<dbReference type="InterPro" id="IPR027417">
    <property type="entry name" value="P-loop_NTPase"/>
</dbReference>
<evidence type="ECO:0000256" key="5">
    <source>
        <dbReference type="ARBA" id="ARBA00022741"/>
    </source>
</evidence>
<evidence type="ECO:0000256" key="7">
    <source>
        <dbReference type="ARBA" id="ARBA00022967"/>
    </source>
</evidence>
<protein>
    <submittedName>
        <fullName evidence="11">ABC transporter ATP-binding protein</fullName>
    </submittedName>
    <submittedName>
        <fullName evidence="10">Galactose/methyl galactoside import ATP-binding protein MglA</fullName>
        <ecNumber evidence="10">3.6.3.17</ecNumber>
    </submittedName>
</protein>
<evidence type="ECO:0000256" key="6">
    <source>
        <dbReference type="ARBA" id="ARBA00022840"/>
    </source>
</evidence>
<evidence type="ECO:0000313" key="12">
    <source>
        <dbReference type="Proteomes" id="UP000176244"/>
    </source>
</evidence>
<keyword evidence="5" id="KW-0547">Nucleotide-binding</keyword>
<dbReference type="GO" id="GO:0005886">
    <property type="term" value="C:plasma membrane"/>
    <property type="evidence" value="ECO:0007669"/>
    <property type="project" value="UniProtKB-SubCell"/>
</dbReference>
<keyword evidence="3" id="KW-1003">Cell membrane</keyword>
<dbReference type="InterPro" id="IPR050107">
    <property type="entry name" value="ABC_carbohydrate_import_ATPase"/>
</dbReference>
<dbReference type="PANTHER" id="PTHR43790">
    <property type="entry name" value="CARBOHYDRATE TRANSPORT ATP-BINDING PROTEIN MG119-RELATED"/>
    <property type="match status" value="1"/>
</dbReference>
<dbReference type="Proteomes" id="UP000176244">
    <property type="component" value="Unassembled WGS sequence"/>
</dbReference>
<dbReference type="GO" id="GO:0005524">
    <property type="term" value="F:ATP binding"/>
    <property type="evidence" value="ECO:0007669"/>
    <property type="project" value="UniProtKB-KW"/>
</dbReference>
<evidence type="ECO:0000256" key="3">
    <source>
        <dbReference type="ARBA" id="ARBA00022475"/>
    </source>
</evidence>
<dbReference type="FunFam" id="3.40.50.300:FF:000127">
    <property type="entry name" value="Ribose import ATP-binding protein RbsA"/>
    <property type="match status" value="1"/>
</dbReference>
<keyword evidence="4" id="KW-0677">Repeat</keyword>
<evidence type="ECO:0000313" key="10">
    <source>
        <dbReference type="EMBL" id="OFV69891.1"/>
    </source>
</evidence>
<dbReference type="InterPro" id="IPR003439">
    <property type="entry name" value="ABC_transporter-like_ATP-bd"/>
</dbReference>
<keyword evidence="6 10" id="KW-0067">ATP-binding</keyword>
<dbReference type="InterPro" id="IPR017871">
    <property type="entry name" value="ABC_transporter-like_CS"/>
</dbReference>
<dbReference type="AlphaFoldDB" id="A0A1F2PGP5"/>
<evidence type="ECO:0000259" key="9">
    <source>
        <dbReference type="PROSITE" id="PS50893"/>
    </source>
</evidence>
<gene>
    <name evidence="10" type="primary">mglA</name>
    <name evidence="10" type="ORF">ACWI_25330</name>
    <name evidence="11" type="ORF">LNN31_04555</name>
</gene>
<dbReference type="EMBL" id="LKEU01000035">
    <property type="protein sequence ID" value="OFV69891.1"/>
    <property type="molecule type" value="Genomic_DNA"/>
</dbReference>
<keyword evidence="8" id="KW-0472">Membrane</keyword>
<dbReference type="SUPFAM" id="SSF52540">
    <property type="entry name" value="P-loop containing nucleoside triphosphate hydrolases"/>
    <property type="match status" value="2"/>
</dbReference>
<keyword evidence="2" id="KW-0813">Transport</keyword>
<dbReference type="PANTHER" id="PTHR43790:SF9">
    <property type="entry name" value="GALACTOFURANOSE TRANSPORTER ATP-BINDING PROTEIN YTFR"/>
    <property type="match status" value="1"/>
</dbReference>
<proteinExistence type="predicted"/>
<dbReference type="STRING" id="52694.ACWI_25330"/>
<name>A0A1F2PGP5_9FIRM</name>
<evidence type="ECO:0000256" key="8">
    <source>
        <dbReference type="ARBA" id="ARBA00023136"/>
    </source>
</evidence>
<keyword evidence="13" id="KW-1185">Reference proteome</keyword>
<dbReference type="SMART" id="SM00382">
    <property type="entry name" value="AAA"/>
    <property type="match status" value="1"/>
</dbReference>
<evidence type="ECO:0000313" key="11">
    <source>
        <dbReference type="EMBL" id="UYO63706.1"/>
    </source>
</evidence>
<dbReference type="InterPro" id="IPR003593">
    <property type="entry name" value="AAA+_ATPase"/>
</dbReference>
<dbReference type="PROSITE" id="PS00211">
    <property type="entry name" value="ABC_TRANSPORTER_1"/>
    <property type="match status" value="1"/>
</dbReference>
<dbReference type="Proteomes" id="UP001163550">
    <property type="component" value="Chromosome"/>
</dbReference>
<reference evidence="10 12" key="1">
    <citation type="submission" date="2015-09" db="EMBL/GenBank/DDBJ databases">
        <title>Genome sequence of Acetobacterium wieringae DSM 1911.</title>
        <authorList>
            <person name="Poehlein A."/>
            <person name="Bengelsdorf F.R."/>
            <person name="Schiel-Bengelsdorf B."/>
            <person name="Duerre P."/>
            <person name="Daniel R."/>
        </authorList>
    </citation>
    <scope>NUCLEOTIDE SEQUENCE [LARGE SCALE GENOMIC DNA]</scope>
    <source>
        <strain evidence="10 12">DSM 1911</strain>
    </source>
</reference>
<accession>A0A1F2PGP5</accession>
<keyword evidence="10" id="KW-0378">Hydrolase</keyword>
<feature type="domain" description="ABC transporter" evidence="9">
    <location>
        <begin position="7"/>
        <end position="241"/>
    </location>
</feature>
<dbReference type="PROSITE" id="PS50893">
    <property type="entry name" value="ABC_TRANSPORTER_2"/>
    <property type="match status" value="2"/>
</dbReference>
<dbReference type="RefSeq" id="WP_070371807.1">
    <property type="nucleotide sequence ID" value="NZ_CP087994.1"/>
</dbReference>
<dbReference type="Gene3D" id="3.40.50.300">
    <property type="entry name" value="P-loop containing nucleotide triphosphate hydrolases"/>
    <property type="match status" value="2"/>
</dbReference>
<evidence type="ECO:0000256" key="1">
    <source>
        <dbReference type="ARBA" id="ARBA00004202"/>
    </source>
</evidence>
<dbReference type="CDD" id="cd03215">
    <property type="entry name" value="ABC_Carb_Monos_II"/>
    <property type="match status" value="1"/>
</dbReference>
<dbReference type="GO" id="GO:0016887">
    <property type="term" value="F:ATP hydrolysis activity"/>
    <property type="evidence" value="ECO:0007669"/>
    <property type="project" value="InterPro"/>
</dbReference>
<organism evidence="10 12">
    <name type="scientific">Acetobacterium wieringae</name>
    <dbReference type="NCBI Taxonomy" id="52694"/>
    <lineage>
        <taxon>Bacteria</taxon>
        <taxon>Bacillati</taxon>
        <taxon>Bacillota</taxon>
        <taxon>Clostridia</taxon>
        <taxon>Eubacteriales</taxon>
        <taxon>Eubacteriaceae</taxon>
        <taxon>Acetobacterium</taxon>
    </lineage>
</organism>
<reference evidence="11" key="2">
    <citation type="submission" date="2021-11" db="EMBL/GenBank/DDBJ databases">
        <title>Isoprene-degrading acetogen.</title>
        <authorList>
            <person name="Yang Y."/>
            <person name="Jin H."/>
            <person name="Yan J."/>
        </authorList>
    </citation>
    <scope>NUCLEOTIDE SEQUENCE</scope>
    <source>
        <strain evidence="11">Berkeley</strain>
    </source>
</reference>
<feature type="domain" description="ABC transporter" evidence="9">
    <location>
        <begin position="258"/>
        <end position="502"/>
    </location>
</feature>
<sequence length="512" mass="56180">MNNEYVVKMENITKVFGKVKALDHVEFSLKKGEVHAILGENGAGKSSLMNVLNGIYMPDEGQIEVKGQPVNISSPKIALDLGIGMLPQHYKLVDVFSAMENVAAGSRKTSPFLNKKKILDEMGKLIDQLGMDINPNKKVYEMSVAEKQSLEIFKVLYRGADILILDEPTAVLTPQEINNLFEIVKKMVATGCSVIIITHKLEEVMEISDRITIMRKGTTIQTVNKEETTPQELAGMMVGDVMELNVPYVSVERGQKCLEVKDITAIDRNKVHILDHVSFDLYAGEILGVAGIAGSGQKELCEGIAGLYHIKSGEIIFEGENIVGKNPEKISQMGISLSFVPEDRLGMGLVSSMDIIDNVLLKDYRNKKGLGISREVSRDKAEALVERLNVSTPAIENHAVSLLSGGNIQKVLLGREIELEPKLLVTAYATRGLDVGSSQIIYDLLNEQKVKMKPIMYVGEDLDVLMSLCDRIMVLCEGRVTGIVDPKKTTKEAIGLMMSGVRSEGEEACSIS</sequence>
<dbReference type="Pfam" id="PF00005">
    <property type="entry name" value="ABC_tran"/>
    <property type="match status" value="2"/>
</dbReference>
<comment type="subcellular location">
    <subcellularLocation>
        <location evidence="1">Cell membrane</location>
        <topology evidence="1">Peripheral membrane protein</topology>
    </subcellularLocation>
</comment>
<evidence type="ECO:0000313" key="13">
    <source>
        <dbReference type="Proteomes" id="UP001163550"/>
    </source>
</evidence>
<dbReference type="EMBL" id="CP087994">
    <property type="protein sequence ID" value="UYO63706.1"/>
    <property type="molecule type" value="Genomic_DNA"/>
</dbReference>
<dbReference type="OrthoDB" id="9771863at2"/>